<dbReference type="AlphaFoldDB" id="A0A448WYZ4"/>
<keyword evidence="2" id="KW-1185">Reference proteome</keyword>
<gene>
    <name evidence="1" type="ORF">PXEA_LOCUS17190</name>
</gene>
<dbReference type="Proteomes" id="UP000784294">
    <property type="component" value="Unassembled WGS sequence"/>
</dbReference>
<comment type="caution">
    <text evidence="1">The sequence shown here is derived from an EMBL/GenBank/DDBJ whole genome shotgun (WGS) entry which is preliminary data.</text>
</comment>
<proteinExistence type="predicted"/>
<evidence type="ECO:0000313" key="1">
    <source>
        <dbReference type="EMBL" id="VEL23750.1"/>
    </source>
</evidence>
<accession>A0A448WYZ4</accession>
<sequence length="154" mass="17738">MPQYAWASIATVRELEQRIATFIPVRLTSELDSLMLVAQLLRRYCQSFACLSGTKRQQVPCSGFTVTNASGFSSPRSKVGHFRLNNLPGKYDESRKEILNEIKSQHAEIRLRYHEFQRVGIQLSTFTNTTQNLVKQAHCQVSYTMPILLHIFFR</sequence>
<organism evidence="1 2">
    <name type="scientific">Protopolystoma xenopodis</name>
    <dbReference type="NCBI Taxonomy" id="117903"/>
    <lineage>
        <taxon>Eukaryota</taxon>
        <taxon>Metazoa</taxon>
        <taxon>Spiralia</taxon>
        <taxon>Lophotrochozoa</taxon>
        <taxon>Platyhelminthes</taxon>
        <taxon>Monogenea</taxon>
        <taxon>Polyopisthocotylea</taxon>
        <taxon>Polystomatidea</taxon>
        <taxon>Polystomatidae</taxon>
        <taxon>Protopolystoma</taxon>
    </lineage>
</organism>
<reference evidence="1" key="1">
    <citation type="submission" date="2018-11" db="EMBL/GenBank/DDBJ databases">
        <authorList>
            <consortium name="Pathogen Informatics"/>
        </authorList>
    </citation>
    <scope>NUCLEOTIDE SEQUENCE</scope>
</reference>
<name>A0A448WYZ4_9PLAT</name>
<protein>
    <submittedName>
        <fullName evidence="1">Uncharacterized protein</fullName>
    </submittedName>
</protein>
<dbReference type="EMBL" id="CAAALY010063679">
    <property type="protein sequence ID" value="VEL23750.1"/>
    <property type="molecule type" value="Genomic_DNA"/>
</dbReference>
<evidence type="ECO:0000313" key="2">
    <source>
        <dbReference type="Proteomes" id="UP000784294"/>
    </source>
</evidence>